<evidence type="ECO:0000256" key="1">
    <source>
        <dbReference type="ARBA" id="ARBA00022801"/>
    </source>
</evidence>
<dbReference type="InterPro" id="IPR029058">
    <property type="entry name" value="AB_hydrolase_fold"/>
</dbReference>
<name>A0ABW4Q5Z0_9MICC</name>
<evidence type="ECO:0000313" key="3">
    <source>
        <dbReference type="EMBL" id="MFD1845973.1"/>
    </source>
</evidence>
<dbReference type="EMBL" id="JBHUGA010000011">
    <property type="protein sequence ID" value="MFD1845973.1"/>
    <property type="molecule type" value="Genomic_DNA"/>
</dbReference>
<dbReference type="Pfam" id="PF12146">
    <property type="entry name" value="Hydrolase_4"/>
    <property type="match status" value="1"/>
</dbReference>
<dbReference type="InterPro" id="IPR050266">
    <property type="entry name" value="AB_hydrolase_sf"/>
</dbReference>
<evidence type="ECO:0000313" key="4">
    <source>
        <dbReference type="Proteomes" id="UP001597307"/>
    </source>
</evidence>
<protein>
    <submittedName>
        <fullName evidence="3">Alpha/beta fold hydrolase</fullName>
    </submittedName>
</protein>
<dbReference type="InterPro" id="IPR022742">
    <property type="entry name" value="Hydrolase_4"/>
</dbReference>
<gene>
    <name evidence="3" type="ORF">ACFSFX_05115</name>
</gene>
<keyword evidence="4" id="KW-1185">Reference proteome</keyword>
<dbReference type="Proteomes" id="UP001597307">
    <property type="component" value="Unassembled WGS sequence"/>
</dbReference>
<reference evidence="4" key="1">
    <citation type="journal article" date="2019" name="Int. J. Syst. Evol. Microbiol.">
        <title>The Global Catalogue of Microorganisms (GCM) 10K type strain sequencing project: providing services to taxonomists for standard genome sequencing and annotation.</title>
        <authorList>
            <consortium name="The Broad Institute Genomics Platform"/>
            <consortium name="The Broad Institute Genome Sequencing Center for Infectious Disease"/>
            <person name="Wu L."/>
            <person name="Ma J."/>
        </authorList>
    </citation>
    <scope>NUCLEOTIDE SEQUENCE [LARGE SCALE GENOMIC DNA]</scope>
    <source>
        <strain evidence="4">JCM 11496</strain>
    </source>
</reference>
<feature type="domain" description="Serine aminopeptidase S33" evidence="2">
    <location>
        <begin position="32"/>
        <end position="252"/>
    </location>
</feature>
<dbReference type="Gene3D" id="3.40.50.1820">
    <property type="entry name" value="alpha/beta hydrolase"/>
    <property type="match status" value="1"/>
</dbReference>
<accession>A0ABW4Q5Z0</accession>
<dbReference type="GO" id="GO:0016787">
    <property type="term" value="F:hydrolase activity"/>
    <property type="evidence" value="ECO:0007669"/>
    <property type="project" value="UniProtKB-KW"/>
</dbReference>
<dbReference type="PRINTS" id="PR00111">
    <property type="entry name" value="ABHYDROLASE"/>
</dbReference>
<evidence type="ECO:0000259" key="2">
    <source>
        <dbReference type="Pfam" id="PF12146"/>
    </source>
</evidence>
<dbReference type="InterPro" id="IPR000073">
    <property type="entry name" value="AB_hydrolase_1"/>
</dbReference>
<organism evidence="3 4">
    <name type="scientific">Arthrobacter flavus</name>
    <dbReference type="NCBI Taxonomy" id="95172"/>
    <lineage>
        <taxon>Bacteria</taxon>
        <taxon>Bacillati</taxon>
        <taxon>Actinomycetota</taxon>
        <taxon>Actinomycetes</taxon>
        <taxon>Micrococcales</taxon>
        <taxon>Micrococcaceae</taxon>
        <taxon>Arthrobacter</taxon>
    </lineage>
</organism>
<keyword evidence="1 3" id="KW-0378">Hydrolase</keyword>
<dbReference type="PANTHER" id="PTHR43798:SF31">
    <property type="entry name" value="AB HYDROLASE SUPERFAMILY PROTEIN YCLE"/>
    <property type="match status" value="1"/>
</dbReference>
<proteinExistence type="predicted"/>
<comment type="caution">
    <text evidence="3">The sequence shown here is derived from an EMBL/GenBank/DDBJ whole genome shotgun (WGS) entry which is preliminary data.</text>
</comment>
<dbReference type="PANTHER" id="PTHR43798">
    <property type="entry name" value="MONOACYLGLYCEROL LIPASE"/>
    <property type="match status" value="1"/>
</dbReference>
<sequence length="279" mass="31269">MTNPNDQPRAIVLDRGGSRLHAWVSGPTSAPLVVLVHGATMDHWMFNAQLEPLLRAGYRVMAVDLRGHGQSKPLGLTTLTVSDLADDVLALVDEEAVDQFVVVGQSLGGYVAQDLVLRYPERIAALGIIGSTCTTAPISPWSLFLLRSSLTWFRWWPYRHLQEAMVKSLAHSPEVRSYAREAMSILSKQEFLTVWEAVTRVTQPQPGYRMERPMLLTHGDDDQTGNIRKAAPLWAARDPQAHYRVIPQARHNANQDNPWYFNQVLMDFLVEHAPVSSTP</sequence>
<dbReference type="SUPFAM" id="SSF53474">
    <property type="entry name" value="alpha/beta-Hydrolases"/>
    <property type="match status" value="1"/>
</dbReference>
<dbReference type="RefSeq" id="WP_343880410.1">
    <property type="nucleotide sequence ID" value="NZ_BAAAIJ010000047.1"/>
</dbReference>